<dbReference type="Pfam" id="PF05195">
    <property type="entry name" value="AMP_N"/>
    <property type="match status" value="1"/>
</dbReference>
<sequence length="459" mass="48563">MEMGQPTPFSHPHLFPQVEGVEDQVTPCITRAEYADRVAALASKLPARSAAVFPAAPVPIMSNDVPYRYRQNSDLLYLCGFEEPHAALMVHASGESILFVAEKDPDRELWDGPRSGVDAAAAYFAVTGTAPVSSVADACRAVIDAGGELLVAKGPTRDASVVGNAASRASEADPTSLVERMRVFKSNGELQIMANAARITSLAFGAVAERLGSGTVYSERDVDALLEVVTRSRFGDRLAYPPVVASGSRATILHYVANNRLLQPGELLLIDAGAEYCGYACDVTRTYPISGKFSAPQALEAVLDAADTQRDKYDSLAKLGGMATRAMTDALVETKIVESRGDAKRAVDVLYPHSIGHLLGMDTHDTPTARHTPFGPGMVFTVEPGLYFGAHALQLLYDECGIAIDPAFAGIGVRIEDNVAIDGATLDRRLLTASIPKARADIEAGMAAAKAAASVSSPS</sequence>
<keyword evidence="4" id="KW-0378">Hydrolase</keyword>
<dbReference type="SUPFAM" id="SSF55920">
    <property type="entry name" value="Creatinase/aminopeptidase"/>
    <property type="match status" value="1"/>
</dbReference>
<evidence type="ECO:0000256" key="5">
    <source>
        <dbReference type="ARBA" id="ARBA00023211"/>
    </source>
</evidence>
<dbReference type="PANTHER" id="PTHR43226:SF4">
    <property type="entry name" value="XAA-PRO AMINOPEPTIDASE 3"/>
    <property type="match status" value="1"/>
</dbReference>
<evidence type="ECO:0000256" key="2">
    <source>
        <dbReference type="ARBA" id="ARBA00008766"/>
    </source>
</evidence>
<accession>A0A0L0DB86</accession>
<dbReference type="OMA" id="DSYFWYL"/>
<dbReference type="GO" id="GO:0006508">
    <property type="term" value="P:proteolysis"/>
    <property type="evidence" value="ECO:0007669"/>
    <property type="project" value="TreeGrafter"/>
</dbReference>
<dbReference type="PANTHER" id="PTHR43226">
    <property type="entry name" value="XAA-PRO AMINOPEPTIDASE 3"/>
    <property type="match status" value="1"/>
</dbReference>
<dbReference type="STRING" id="461836.A0A0L0DB86"/>
<dbReference type="Gene3D" id="3.90.230.10">
    <property type="entry name" value="Creatinase/methionine aminopeptidase superfamily"/>
    <property type="match status" value="1"/>
</dbReference>
<keyword evidence="7" id="KW-0031">Aminopeptidase</keyword>
<evidence type="ECO:0000259" key="6">
    <source>
        <dbReference type="SMART" id="SM01011"/>
    </source>
</evidence>
<dbReference type="InterPro" id="IPR029149">
    <property type="entry name" value="Creatin/AminoP/Spt16_N"/>
</dbReference>
<keyword evidence="5" id="KW-0464">Manganese</keyword>
<keyword evidence="7" id="KW-0645">Protease</keyword>
<reference evidence="7 8" key="1">
    <citation type="submission" date="2010-05" db="EMBL/GenBank/DDBJ databases">
        <title>The Genome Sequence of Thecamonas trahens ATCC 50062.</title>
        <authorList>
            <consortium name="The Broad Institute Genome Sequencing Platform"/>
            <person name="Russ C."/>
            <person name="Cuomo C."/>
            <person name="Shea T."/>
            <person name="Young S.K."/>
            <person name="Zeng Q."/>
            <person name="Koehrsen M."/>
            <person name="Haas B."/>
            <person name="Borodovsky M."/>
            <person name="Guigo R."/>
            <person name="Alvarado L."/>
            <person name="Berlin A."/>
            <person name="Bochicchio J."/>
            <person name="Borenstein D."/>
            <person name="Chapman S."/>
            <person name="Chen Z."/>
            <person name="Freedman E."/>
            <person name="Gellesch M."/>
            <person name="Goldberg J."/>
            <person name="Griggs A."/>
            <person name="Gujja S."/>
            <person name="Heilman E."/>
            <person name="Heiman D."/>
            <person name="Hepburn T."/>
            <person name="Howarth C."/>
            <person name="Jen D."/>
            <person name="Larson L."/>
            <person name="Mehta T."/>
            <person name="Park D."/>
            <person name="Pearson M."/>
            <person name="Roberts A."/>
            <person name="Saif S."/>
            <person name="Shenoy N."/>
            <person name="Sisk P."/>
            <person name="Stolte C."/>
            <person name="Sykes S."/>
            <person name="Thomson T."/>
            <person name="Walk T."/>
            <person name="White J."/>
            <person name="Yandava C."/>
            <person name="Burger G."/>
            <person name="Gray M.W."/>
            <person name="Holland P.W.H."/>
            <person name="King N."/>
            <person name="Lang F.B.F."/>
            <person name="Roger A.J."/>
            <person name="Ruiz-Trillo I."/>
            <person name="Lander E."/>
            <person name="Nusbaum C."/>
        </authorList>
    </citation>
    <scope>NUCLEOTIDE SEQUENCE [LARGE SCALE GENOMIC DNA]</scope>
    <source>
        <strain evidence="7 8">ATCC 50062</strain>
    </source>
</reference>
<keyword evidence="8" id="KW-1185">Reference proteome</keyword>
<organism evidence="7 8">
    <name type="scientific">Thecamonas trahens ATCC 50062</name>
    <dbReference type="NCBI Taxonomy" id="461836"/>
    <lineage>
        <taxon>Eukaryota</taxon>
        <taxon>Apusozoa</taxon>
        <taxon>Apusomonadida</taxon>
        <taxon>Apusomonadidae</taxon>
        <taxon>Thecamonas</taxon>
    </lineage>
</organism>
<dbReference type="InterPro" id="IPR036005">
    <property type="entry name" value="Creatinase/aminopeptidase-like"/>
</dbReference>
<dbReference type="Gene3D" id="3.40.350.10">
    <property type="entry name" value="Creatinase/prolidase N-terminal domain"/>
    <property type="match status" value="1"/>
</dbReference>
<dbReference type="eggNOG" id="KOG2414">
    <property type="taxonomic scope" value="Eukaryota"/>
</dbReference>
<protein>
    <submittedName>
        <fullName evidence="7">Xaa-Pro aminopeptidase 3</fullName>
    </submittedName>
</protein>
<dbReference type="GO" id="GO:0005739">
    <property type="term" value="C:mitochondrion"/>
    <property type="evidence" value="ECO:0007669"/>
    <property type="project" value="TreeGrafter"/>
</dbReference>
<dbReference type="RefSeq" id="XP_013757690.1">
    <property type="nucleotide sequence ID" value="XM_013902236.1"/>
</dbReference>
<dbReference type="SMART" id="SM01011">
    <property type="entry name" value="AMP_N"/>
    <property type="match status" value="1"/>
</dbReference>
<dbReference type="EMBL" id="GL349456">
    <property type="protein sequence ID" value="KNC49582.1"/>
    <property type="molecule type" value="Genomic_DNA"/>
</dbReference>
<dbReference type="InterPro" id="IPR007865">
    <property type="entry name" value="Aminopep_P_N"/>
</dbReference>
<comment type="similarity">
    <text evidence="2">Belongs to the peptidase M24B family.</text>
</comment>
<evidence type="ECO:0000313" key="8">
    <source>
        <dbReference type="Proteomes" id="UP000054408"/>
    </source>
</evidence>
<dbReference type="InterPro" id="IPR000994">
    <property type="entry name" value="Pept_M24"/>
</dbReference>
<dbReference type="Proteomes" id="UP000054408">
    <property type="component" value="Unassembled WGS sequence"/>
</dbReference>
<name>A0A0L0DB86_THETB</name>
<dbReference type="GO" id="GO:0070006">
    <property type="term" value="F:metalloaminopeptidase activity"/>
    <property type="evidence" value="ECO:0007669"/>
    <property type="project" value="InterPro"/>
</dbReference>
<dbReference type="AlphaFoldDB" id="A0A0L0DB86"/>
<proteinExistence type="inferred from homology"/>
<keyword evidence="3" id="KW-0479">Metal-binding</keyword>
<dbReference type="SUPFAM" id="SSF53092">
    <property type="entry name" value="Creatinase/prolidase N-terminal domain"/>
    <property type="match status" value="1"/>
</dbReference>
<dbReference type="GeneID" id="25564990"/>
<evidence type="ECO:0000313" key="7">
    <source>
        <dbReference type="EMBL" id="KNC49582.1"/>
    </source>
</evidence>
<evidence type="ECO:0000256" key="1">
    <source>
        <dbReference type="ARBA" id="ARBA00001936"/>
    </source>
</evidence>
<dbReference type="GO" id="GO:0030145">
    <property type="term" value="F:manganese ion binding"/>
    <property type="evidence" value="ECO:0007669"/>
    <property type="project" value="InterPro"/>
</dbReference>
<feature type="domain" description="Aminopeptidase P N-terminal" evidence="6">
    <location>
        <begin position="29"/>
        <end position="160"/>
    </location>
</feature>
<evidence type="ECO:0000256" key="3">
    <source>
        <dbReference type="ARBA" id="ARBA00022723"/>
    </source>
</evidence>
<comment type="cofactor">
    <cofactor evidence="1">
        <name>Mn(2+)</name>
        <dbReference type="ChEBI" id="CHEBI:29035"/>
    </cofactor>
</comment>
<evidence type="ECO:0000256" key="4">
    <source>
        <dbReference type="ARBA" id="ARBA00022801"/>
    </source>
</evidence>
<gene>
    <name evidence="7" type="ORF">AMSG_05620</name>
</gene>
<dbReference type="OrthoDB" id="4215474at2759"/>
<dbReference type="InterPro" id="IPR052433">
    <property type="entry name" value="X-Pro_dipept-like"/>
</dbReference>
<dbReference type="Pfam" id="PF00557">
    <property type="entry name" value="Peptidase_M24"/>
    <property type="match status" value="1"/>
</dbReference>